<evidence type="ECO:0000313" key="2">
    <source>
        <dbReference type="EMBL" id="MDA7425458.1"/>
    </source>
</evidence>
<dbReference type="Proteomes" id="UP001210720">
    <property type="component" value="Unassembled WGS sequence"/>
</dbReference>
<reference evidence="2 3" key="1">
    <citation type="submission" date="2023-01" db="EMBL/GenBank/DDBJ databases">
        <title>Thalassococcus onchidii sp. nov., isolated from a marine invertebrate from the South China Sea.</title>
        <authorList>
            <person name="Xu S."/>
            <person name="Liu Z."/>
            <person name="Xu Y."/>
        </authorList>
    </citation>
    <scope>NUCLEOTIDE SEQUENCE [LARGE SCALE GENOMIC DNA]</scope>
    <source>
        <strain evidence="2 3">KCTC 32084</strain>
    </source>
</reference>
<feature type="compositionally biased region" description="Low complexity" evidence="1">
    <location>
        <begin position="62"/>
        <end position="75"/>
    </location>
</feature>
<dbReference type="PIRSF" id="PIRSF032131">
    <property type="entry name" value="UCP032131"/>
    <property type="match status" value="1"/>
</dbReference>
<gene>
    <name evidence="2" type="ORF">PFY00_12030</name>
</gene>
<sequence>MIQYSLKCEQGHSFDSWFQSASAFDKLQAAGHVACAVCGSADVKKALMAPRVTASDKAAEEPASPQQPLSAPANPAEQAIAEMKAHVEANSDYVGGDFAQEARAMHLGDVPERSIWGEARGDEAKALIEEGIPVAPLPFTPTRKSN</sequence>
<accession>A0ABT4XUH2</accession>
<protein>
    <submittedName>
        <fullName evidence="2">DUF1178 family protein</fullName>
    </submittedName>
</protein>
<dbReference type="RefSeq" id="WP_271432796.1">
    <property type="nucleotide sequence ID" value="NZ_JAQIOY010000003.1"/>
</dbReference>
<evidence type="ECO:0000256" key="1">
    <source>
        <dbReference type="SAM" id="MobiDB-lite"/>
    </source>
</evidence>
<keyword evidence="3" id="KW-1185">Reference proteome</keyword>
<name>A0ABT4XUH2_9RHOB</name>
<dbReference type="Pfam" id="PF06676">
    <property type="entry name" value="DUF1178"/>
    <property type="match status" value="1"/>
</dbReference>
<comment type="caution">
    <text evidence="2">The sequence shown here is derived from an EMBL/GenBank/DDBJ whole genome shotgun (WGS) entry which is preliminary data.</text>
</comment>
<evidence type="ECO:0000313" key="3">
    <source>
        <dbReference type="Proteomes" id="UP001210720"/>
    </source>
</evidence>
<feature type="region of interest" description="Disordered" evidence="1">
    <location>
        <begin position="51"/>
        <end position="75"/>
    </location>
</feature>
<organism evidence="2 3">
    <name type="scientific">Thalassococcus lentus</name>
    <dbReference type="NCBI Taxonomy" id="1210524"/>
    <lineage>
        <taxon>Bacteria</taxon>
        <taxon>Pseudomonadati</taxon>
        <taxon>Pseudomonadota</taxon>
        <taxon>Alphaproteobacteria</taxon>
        <taxon>Rhodobacterales</taxon>
        <taxon>Roseobacteraceae</taxon>
        <taxon>Thalassococcus</taxon>
    </lineage>
</organism>
<proteinExistence type="predicted"/>
<dbReference type="InterPro" id="IPR009562">
    <property type="entry name" value="DUF1178"/>
</dbReference>
<dbReference type="EMBL" id="JAQIOY010000003">
    <property type="protein sequence ID" value="MDA7425458.1"/>
    <property type="molecule type" value="Genomic_DNA"/>
</dbReference>